<dbReference type="EMBL" id="SMYO01000002">
    <property type="protein sequence ID" value="TDK64193.1"/>
    <property type="molecule type" value="Genomic_DNA"/>
</dbReference>
<dbReference type="AlphaFoldDB" id="A0A4R5VY81"/>
<dbReference type="Gene3D" id="1.10.1040.10">
    <property type="entry name" value="N-(1-d-carboxylethyl)-l-norvaline Dehydrogenase, domain 2"/>
    <property type="match status" value="1"/>
</dbReference>
<dbReference type="InterPro" id="IPR013328">
    <property type="entry name" value="6PGD_dom2"/>
</dbReference>
<accession>A0A4R5VY81</accession>
<comment type="caution">
    <text evidence="1">The sequence shown here is derived from an EMBL/GenBank/DDBJ whole genome shotgun (WGS) entry which is preliminary data.</text>
</comment>
<evidence type="ECO:0000313" key="1">
    <source>
        <dbReference type="EMBL" id="TDK64193.1"/>
    </source>
</evidence>
<name>A0A4R5VY81_9BACI</name>
<protein>
    <submittedName>
        <fullName evidence="1">Uncharacterized protein</fullName>
    </submittedName>
</protein>
<dbReference type="RefSeq" id="WP_133333132.1">
    <property type="nucleotide sequence ID" value="NZ_SMYO01000002.1"/>
</dbReference>
<evidence type="ECO:0000313" key="2">
    <source>
        <dbReference type="Proteomes" id="UP000295132"/>
    </source>
</evidence>
<organism evidence="1 2">
    <name type="scientific">Bacillus salipaludis</name>
    <dbReference type="NCBI Taxonomy" id="2547811"/>
    <lineage>
        <taxon>Bacteria</taxon>
        <taxon>Bacillati</taxon>
        <taxon>Bacillota</taxon>
        <taxon>Bacilli</taxon>
        <taxon>Bacillales</taxon>
        <taxon>Bacillaceae</taxon>
        <taxon>Bacillus</taxon>
    </lineage>
</organism>
<dbReference type="Proteomes" id="UP000295132">
    <property type="component" value="Unassembled WGS sequence"/>
</dbReference>
<sequence>MVNQKVILGPCRKLVYDGTDSGIKQLVTSVLAYEKVWGMDLNHVPLLTESVTNYLIKIENDGMQEAIKKVTNMNAANWVG</sequence>
<reference evidence="1 2" key="1">
    <citation type="submission" date="2019-03" db="EMBL/GenBank/DDBJ databases">
        <title>Bacillus niacini sp. nov. a Nicotinate-Metabolizing Mesophile Isolated from Soil.</title>
        <authorList>
            <person name="Zhang G."/>
        </authorList>
    </citation>
    <scope>NUCLEOTIDE SEQUENCE [LARGE SCALE GENOMIC DNA]</scope>
    <source>
        <strain evidence="1 2">WN066</strain>
    </source>
</reference>
<gene>
    <name evidence="1" type="ORF">E2K98_04855</name>
</gene>
<proteinExistence type="predicted"/>